<evidence type="ECO:0000313" key="3">
    <source>
        <dbReference type="EMBL" id="CAH0521695.1"/>
    </source>
</evidence>
<keyword evidence="4" id="KW-1185">Reference proteome</keyword>
<dbReference type="EMBL" id="CAKLCB010000382">
    <property type="protein sequence ID" value="CAH0521695.1"/>
    <property type="molecule type" value="Genomic_DNA"/>
</dbReference>
<evidence type="ECO:0000256" key="1">
    <source>
        <dbReference type="ARBA" id="ARBA00009508"/>
    </source>
</evidence>
<protein>
    <recommendedName>
        <fullName evidence="2">Complex 1 LYR protein domain-containing protein</fullName>
    </recommendedName>
</protein>
<reference evidence="3 4" key="1">
    <citation type="submission" date="2021-11" db="EMBL/GenBank/DDBJ databases">
        <authorList>
            <person name="Islam A."/>
            <person name="Islam S."/>
            <person name="Flora M.S."/>
            <person name="Rahman M."/>
            <person name="Ziaur R.M."/>
            <person name="Epstein J.H."/>
            <person name="Hassan M."/>
            <person name="Klassen M."/>
            <person name="Woodard K."/>
            <person name="Webb A."/>
            <person name="Webby R.J."/>
            <person name="El Zowalaty M.E."/>
        </authorList>
    </citation>
    <scope>NUCLEOTIDE SEQUENCE [LARGE SCALE GENOMIC DNA]</scope>
    <source>
        <strain evidence="3">Pbs1</strain>
    </source>
</reference>
<dbReference type="PANTHER" id="PTHR13166">
    <property type="entry name" value="PROTEIN C6ORF149"/>
    <property type="match status" value="1"/>
</dbReference>
<sequence length="81" mass="9669">MSSSSVLHLYRQMLRNAANFENYNFRNYALRRIKEDFRKNKTLETAISTAYEECDGDDRLLEGHCNIVYKVLFQDLRHCMT</sequence>
<dbReference type="InterPro" id="IPR008011">
    <property type="entry name" value="Complex1_LYR_dom"/>
</dbReference>
<evidence type="ECO:0000259" key="2">
    <source>
        <dbReference type="Pfam" id="PF05347"/>
    </source>
</evidence>
<dbReference type="Proteomes" id="UP001158986">
    <property type="component" value="Unassembled WGS sequence"/>
</dbReference>
<name>A0ABN8D9K3_9STRA</name>
<accession>A0ABN8D9K3</accession>
<dbReference type="InterPro" id="IPR051522">
    <property type="entry name" value="ISC_assembly_LYR"/>
</dbReference>
<evidence type="ECO:0000313" key="4">
    <source>
        <dbReference type="Proteomes" id="UP001158986"/>
    </source>
</evidence>
<organism evidence="3 4">
    <name type="scientific">Peronospora belbahrii</name>
    <dbReference type="NCBI Taxonomy" id="622444"/>
    <lineage>
        <taxon>Eukaryota</taxon>
        <taxon>Sar</taxon>
        <taxon>Stramenopiles</taxon>
        <taxon>Oomycota</taxon>
        <taxon>Peronosporomycetes</taxon>
        <taxon>Peronosporales</taxon>
        <taxon>Peronosporaceae</taxon>
        <taxon>Peronospora</taxon>
    </lineage>
</organism>
<dbReference type="Pfam" id="PF05347">
    <property type="entry name" value="Complex1_LYR"/>
    <property type="match status" value="1"/>
</dbReference>
<comment type="caution">
    <text evidence="3">The sequence shown here is derived from an EMBL/GenBank/DDBJ whole genome shotgun (WGS) entry which is preliminary data.</text>
</comment>
<dbReference type="CDD" id="cd20264">
    <property type="entry name" value="Complex1_LYR_LYRM4"/>
    <property type="match status" value="1"/>
</dbReference>
<comment type="similarity">
    <text evidence="1">Belongs to the complex I LYR family.</text>
</comment>
<dbReference type="InterPro" id="IPR045297">
    <property type="entry name" value="Complex1_LYR_LYRM4"/>
</dbReference>
<feature type="domain" description="Complex 1 LYR protein" evidence="2">
    <location>
        <begin position="5"/>
        <end position="43"/>
    </location>
</feature>
<dbReference type="PANTHER" id="PTHR13166:SF7">
    <property type="entry name" value="LYR MOTIF-CONTAINING PROTEIN 4"/>
    <property type="match status" value="1"/>
</dbReference>
<gene>
    <name evidence="3" type="ORF">PBS001_LOCUS8138</name>
</gene>
<proteinExistence type="inferred from homology"/>